<name>A0ABP0ZGE1_9ROSI</name>
<sequence>MAVETNYCCGEYESGNHLSHKPSTWQVVVSRERKEVRSASTVAIFGSTFHRAEYKSLPSLQPFALGCLFLSTAPRELGAESIVGARRNRKRREFGERTCGHNFR</sequence>
<gene>
    <name evidence="1" type="ORF">CITCOLO1_LOCUS22455</name>
</gene>
<proteinExistence type="predicted"/>
<organism evidence="1 2">
    <name type="scientific">Citrullus colocynthis</name>
    <name type="common">colocynth</name>
    <dbReference type="NCBI Taxonomy" id="252529"/>
    <lineage>
        <taxon>Eukaryota</taxon>
        <taxon>Viridiplantae</taxon>
        <taxon>Streptophyta</taxon>
        <taxon>Embryophyta</taxon>
        <taxon>Tracheophyta</taxon>
        <taxon>Spermatophyta</taxon>
        <taxon>Magnoliopsida</taxon>
        <taxon>eudicotyledons</taxon>
        <taxon>Gunneridae</taxon>
        <taxon>Pentapetalae</taxon>
        <taxon>rosids</taxon>
        <taxon>fabids</taxon>
        <taxon>Cucurbitales</taxon>
        <taxon>Cucurbitaceae</taxon>
        <taxon>Benincaseae</taxon>
        <taxon>Citrullus</taxon>
    </lineage>
</organism>
<evidence type="ECO:0000313" key="2">
    <source>
        <dbReference type="Proteomes" id="UP001642487"/>
    </source>
</evidence>
<accession>A0ABP0ZGE1</accession>
<protein>
    <submittedName>
        <fullName evidence="1">Uncharacterized protein</fullName>
    </submittedName>
</protein>
<dbReference type="EMBL" id="OZ021743">
    <property type="protein sequence ID" value="CAK9329975.1"/>
    <property type="molecule type" value="Genomic_DNA"/>
</dbReference>
<dbReference type="Proteomes" id="UP001642487">
    <property type="component" value="Chromosome 9"/>
</dbReference>
<reference evidence="1 2" key="1">
    <citation type="submission" date="2024-03" db="EMBL/GenBank/DDBJ databases">
        <authorList>
            <person name="Gkanogiannis A."/>
            <person name="Becerra Lopez-Lavalle L."/>
        </authorList>
    </citation>
    <scope>NUCLEOTIDE SEQUENCE [LARGE SCALE GENOMIC DNA]</scope>
</reference>
<evidence type="ECO:0000313" key="1">
    <source>
        <dbReference type="EMBL" id="CAK9329975.1"/>
    </source>
</evidence>
<keyword evidence="2" id="KW-1185">Reference proteome</keyword>